<name>A0A0S2M3H2_9MICC</name>
<evidence type="ECO:0000313" key="3">
    <source>
        <dbReference type="Proteomes" id="UP000059574"/>
    </source>
</evidence>
<reference evidence="3" key="1">
    <citation type="submission" date="2015-11" db="EMBL/GenBank/DDBJ databases">
        <authorList>
            <person name="Kumar R."/>
            <person name="Singh D."/>
            <person name="Swarnkar M.K."/>
            <person name="Singh A.K."/>
            <person name="Kumar S."/>
        </authorList>
    </citation>
    <scope>NUCLEOTIDE SEQUENCE [LARGE SCALE GENOMIC DNA]</scope>
    <source>
        <strain evidence="3">ERGS4:06</strain>
    </source>
</reference>
<evidence type="ECO:0000313" key="2">
    <source>
        <dbReference type="EMBL" id="ALO68150.1"/>
    </source>
</evidence>
<dbReference type="EMBL" id="CP013200">
    <property type="protein sequence ID" value="ALO68150.1"/>
    <property type="molecule type" value="Genomic_DNA"/>
</dbReference>
<keyword evidence="1" id="KW-0732">Signal</keyword>
<reference evidence="2 3" key="2">
    <citation type="journal article" date="2016" name="J. Biotechnol.">
        <title>Complete genome sequence of Arthrobacter alpinus ERGS4:06, a yellow pigmented bacterium tolerant to cold and radiations isolated from Sikkim Himalaya.</title>
        <authorList>
            <person name="Kumar R."/>
            <person name="Singh D."/>
            <person name="Swarnkar M.K."/>
            <person name="Singh A.K."/>
            <person name="Kumar S."/>
        </authorList>
    </citation>
    <scope>NUCLEOTIDE SEQUENCE [LARGE SCALE GENOMIC DNA]</scope>
    <source>
        <strain evidence="2 3">ERGS4:06</strain>
    </source>
</reference>
<sequence length="103" mass="10585">MAIWRVFSVASVGLAAAPAVAAAVDGPLDAPVTGDGVADVGAAVSAGAELPAWLHPVSTSAAVITAPAHMVIFRRVLRMVTYVPQDLVRRETSDETANFSESI</sequence>
<feature type="chain" id="PRO_5039385720" evidence="1">
    <location>
        <begin position="22"/>
        <end position="103"/>
    </location>
</feature>
<dbReference type="AlphaFoldDB" id="A0A0S2M3H2"/>
<accession>A0A0S2M3H2</accession>
<gene>
    <name evidence="2" type="ORF">AS189_18675</name>
</gene>
<evidence type="ECO:0000256" key="1">
    <source>
        <dbReference type="SAM" id="SignalP"/>
    </source>
</evidence>
<protein>
    <submittedName>
        <fullName evidence="2">Uncharacterized protein</fullName>
    </submittedName>
</protein>
<feature type="signal peptide" evidence="1">
    <location>
        <begin position="1"/>
        <end position="21"/>
    </location>
</feature>
<organism evidence="2 3">
    <name type="scientific">Arthrobacter alpinus</name>
    <dbReference type="NCBI Taxonomy" id="656366"/>
    <lineage>
        <taxon>Bacteria</taxon>
        <taxon>Bacillati</taxon>
        <taxon>Actinomycetota</taxon>
        <taxon>Actinomycetes</taxon>
        <taxon>Micrococcales</taxon>
        <taxon>Micrococcaceae</taxon>
        <taxon>Arthrobacter</taxon>
    </lineage>
</organism>
<dbReference type="Proteomes" id="UP000059574">
    <property type="component" value="Chromosome"/>
</dbReference>
<proteinExistence type="predicted"/>